<feature type="transmembrane region" description="Helical" evidence="6">
    <location>
        <begin position="285"/>
        <end position="302"/>
    </location>
</feature>
<comment type="caution">
    <text evidence="8">The sequence shown here is derived from an EMBL/GenBank/DDBJ whole genome shotgun (WGS) entry which is preliminary data.</text>
</comment>
<evidence type="ECO:0000256" key="1">
    <source>
        <dbReference type="ARBA" id="ARBA00004651"/>
    </source>
</evidence>
<dbReference type="Pfam" id="PF07690">
    <property type="entry name" value="MFS_1"/>
    <property type="match status" value="1"/>
</dbReference>
<dbReference type="Gene3D" id="1.20.1250.20">
    <property type="entry name" value="MFS general substrate transporter like domains"/>
    <property type="match status" value="1"/>
</dbReference>
<evidence type="ECO:0000256" key="6">
    <source>
        <dbReference type="SAM" id="Phobius"/>
    </source>
</evidence>
<dbReference type="EMBL" id="SJOI01000001">
    <property type="protein sequence ID" value="TCL02807.1"/>
    <property type="molecule type" value="Genomic_DNA"/>
</dbReference>
<feature type="transmembrane region" description="Helical" evidence="6">
    <location>
        <begin position="254"/>
        <end position="273"/>
    </location>
</feature>
<dbReference type="RefSeq" id="WP_132921732.1">
    <property type="nucleotide sequence ID" value="NZ_SJOI01000001.1"/>
</dbReference>
<gene>
    <name evidence="8" type="ORF">EZJ58_0843</name>
</gene>
<keyword evidence="3 6" id="KW-0812">Transmembrane</keyword>
<organism evidence="8 9">
    <name type="scientific">Sodalis ligni</name>
    <dbReference type="NCBI Taxonomy" id="2697027"/>
    <lineage>
        <taxon>Bacteria</taxon>
        <taxon>Pseudomonadati</taxon>
        <taxon>Pseudomonadota</taxon>
        <taxon>Gammaproteobacteria</taxon>
        <taxon>Enterobacterales</taxon>
        <taxon>Bruguierivoracaceae</taxon>
        <taxon>Sodalis</taxon>
    </lineage>
</organism>
<evidence type="ECO:0000313" key="8">
    <source>
        <dbReference type="EMBL" id="TCL02807.1"/>
    </source>
</evidence>
<dbReference type="PANTHER" id="PTHR43124:SF3">
    <property type="entry name" value="CHLORAMPHENICOL EFFLUX PUMP RV0191"/>
    <property type="match status" value="1"/>
</dbReference>
<proteinExistence type="predicted"/>
<comment type="subcellular location">
    <subcellularLocation>
        <location evidence="1">Cell membrane</location>
        <topology evidence="1">Multi-pass membrane protein</topology>
    </subcellularLocation>
</comment>
<dbReference type="InterPro" id="IPR036259">
    <property type="entry name" value="MFS_trans_sf"/>
</dbReference>
<dbReference type="GO" id="GO:0022857">
    <property type="term" value="F:transmembrane transporter activity"/>
    <property type="evidence" value="ECO:0007669"/>
    <property type="project" value="InterPro"/>
</dbReference>
<dbReference type="GO" id="GO:0005886">
    <property type="term" value="C:plasma membrane"/>
    <property type="evidence" value="ECO:0007669"/>
    <property type="project" value="UniProtKB-SubCell"/>
</dbReference>
<feature type="transmembrane region" description="Helical" evidence="6">
    <location>
        <begin position="355"/>
        <end position="371"/>
    </location>
</feature>
<dbReference type="SUPFAM" id="SSF103473">
    <property type="entry name" value="MFS general substrate transporter"/>
    <property type="match status" value="1"/>
</dbReference>
<evidence type="ECO:0000256" key="3">
    <source>
        <dbReference type="ARBA" id="ARBA00022692"/>
    </source>
</evidence>
<name>A0A4R1N872_9GAMM</name>
<dbReference type="AlphaFoldDB" id="A0A4R1N872"/>
<feature type="transmembrane region" description="Helical" evidence="6">
    <location>
        <begin position="308"/>
        <end position="334"/>
    </location>
</feature>
<feature type="transmembrane region" description="Helical" evidence="6">
    <location>
        <begin position="108"/>
        <end position="129"/>
    </location>
</feature>
<feature type="transmembrane region" description="Helical" evidence="6">
    <location>
        <begin position="377"/>
        <end position="396"/>
    </location>
</feature>
<evidence type="ECO:0000256" key="4">
    <source>
        <dbReference type="ARBA" id="ARBA00022989"/>
    </source>
</evidence>
<sequence length="402" mass="43540">MISDDIQNLQKELPWLKLTLFTITVFFVGVAEFMLSSMLPPLANAFGTTVDKAALLISGYAFSYAISAPIIGYFSKKINRIKLLLISILLYSIDNSVIIFAPTLEWAIALRVFGGISSAIIIPVVFSLVSDLVASNRQAGAMGFVLVGMTSGIAFGPAMAGFLNDQVDWWAPFAFCSSGSLAIFFIATFILKKEYQHFNKDDQSANNRSVMSAIPHFPLLKIIFAKGAWNGIGVATFIIAGEVLRIRYGFSPTSTGMIVSLFGIGLGTGNITIGIVNRYLVKEEITVLVMAFITLLSVYLLIMAPLPLWGYFMGLVFLGYSLGSGAPVSTVLILKKANENNKTLSLSLAETMNNVFIFIFIPLSISLLTAGNNLTSFLILSMGALLGIAIFIKNLLLPEDNT</sequence>
<evidence type="ECO:0000256" key="5">
    <source>
        <dbReference type="ARBA" id="ARBA00023136"/>
    </source>
</evidence>
<dbReference type="PROSITE" id="PS50850">
    <property type="entry name" value="MFS"/>
    <property type="match status" value="1"/>
</dbReference>
<feature type="transmembrane region" description="Helical" evidence="6">
    <location>
        <begin position="81"/>
        <end position="102"/>
    </location>
</feature>
<dbReference type="PRINTS" id="PR01035">
    <property type="entry name" value="TCRTETA"/>
</dbReference>
<feature type="transmembrane region" description="Helical" evidence="6">
    <location>
        <begin position="228"/>
        <end position="248"/>
    </location>
</feature>
<reference evidence="8 9" key="1">
    <citation type="submission" date="2019-02" db="EMBL/GenBank/DDBJ databases">
        <title>Investigation of anaerobic lignin degradation for improved lignocellulosic biofuels.</title>
        <authorList>
            <person name="Deangelis K."/>
        </authorList>
    </citation>
    <scope>NUCLEOTIDE SEQUENCE [LARGE SCALE GENOMIC DNA]</scope>
    <source>
        <strain evidence="8 9">159R</strain>
    </source>
</reference>
<protein>
    <submittedName>
        <fullName evidence="8">Putative MFS family arabinose efflux permease</fullName>
    </submittedName>
</protein>
<feature type="transmembrane region" description="Helical" evidence="6">
    <location>
        <begin position="15"/>
        <end position="35"/>
    </location>
</feature>
<dbReference type="InterPro" id="IPR020846">
    <property type="entry name" value="MFS_dom"/>
</dbReference>
<evidence type="ECO:0000313" key="9">
    <source>
        <dbReference type="Proteomes" id="UP000294555"/>
    </source>
</evidence>
<dbReference type="InterPro" id="IPR050189">
    <property type="entry name" value="MFS_Efflux_Transporters"/>
</dbReference>
<feature type="domain" description="Major facilitator superfamily (MFS) profile" evidence="7">
    <location>
        <begin position="17"/>
        <end position="401"/>
    </location>
</feature>
<keyword evidence="2" id="KW-1003">Cell membrane</keyword>
<accession>A0A4R1N872</accession>
<dbReference type="InterPro" id="IPR011701">
    <property type="entry name" value="MFS"/>
</dbReference>
<feature type="transmembrane region" description="Helical" evidence="6">
    <location>
        <begin position="141"/>
        <end position="163"/>
    </location>
</feature>
<dbReference type="PANTHER" id="PTHR43124">
    <property type="entry name" value="PURINE EFFLUX PUMP PBUE"/>
    <property type="match status" value="1"/>
</dbReference>
<dbReference type="Proteomes" id="UP000294555">
    <property type="component" value="Unassembled WGS sequence"/>
</dbReference>
<keyword evidence="4 6" id="KW-1133">Transmembrane helix</keyword>
<feature type="transmembrane region" description="Helical" evidence="6">
    <location>
        <begin position="169"/>
        <end position="191"/>
    </location>
</feature>
<keyword evidence="5 6" id="KW-0472">Membrane</keyword>
<feature type="transmembrane region" description="Helical" evidence="6">
    <location>
        <begin position="55"/>
        <end position="74"/>
    </location>
</feature>
<dbReference type="OrthoDB" id="9788453at2"/>
<keyword evidence="9" id="KW-1185">Reference proteome</keyword>
<dbReference type="InterPro" id="IPR001958">
    <property type="entry name" value="Tet-R_TetA/multi-R_MdtG-like"/>
</dbReference>
<evidence type="ECO:0000259" key="7">
    <source>
        <dbReference type="PROSITE" id="PS50850"/>
    </source>
</evidence>
<evidence type="ECO:0000256" key="2">
    <source>
        <dbReference type="ARBA" id="ARBA00022475"/>
    </source>
</evidence>